<evidence type="ECO:0000256" key="8">
    <source>
        <dbReference type="PROSITE-ProRule" id="PRU01360"/>
    </source>
</evidence>
<comment type="similarity">
    <text evidence="8 9">Belongs to the TonB-dependent receptor family.</text>
</comment>
<dbReference type="InterPro" id="IPR012910">
    <property type="entry name" value="Plug_dom"/>
</dbReference>
<name>A0ABS1WUK1_9GAMM</name>
<organism evidence="12 13">
    <name type="scientific">Steroidobacter gossypii</name>
    <dbReference type="NCBI Taxonomy" id="2805490"/>
    <lineage>
        <taxon>Bacteria</taxon>
        <taxon>Pseudomonadati</taxon>
        <taxon>Pseudomonadota</taxon>
        <taxon>Gammaproteobacteria</taxon>
        <taxon>Steroidobacterales</taxon>
        <taxon>Steroidobacteraceae</taxon>
        <taxon>Steroidobacter</taxon>
    </lineage>
</organism>
<dbReference type="Pfam" id="PF00593">
    <property type="entry name" value="TonB_dep_Rec_b-barrel"/>
    <property type="match status" value="1"/>
</dbReference>
<reference evidence="12 13" key="1">
    <citation type="journal article" date="2021" name="Int. J. Syst. Evol. Microbiol.">
        <title>Steroidobacter gossypii sp. nov., isolated from soil of cotton cropping field.</title>
        <authorList>
            <person name="Huang R."/>
            <person name="Yang S."/>
            <person name="Zhen C."/>
            <person name="Liu W."/>
        </authorList>
    </citation>
    <scope>NUCLEOTIDE SEQUENCE [LARGE SCALE GENOMIC DNA]</scope>
    <source>
        <strain evidence="12 13">S1-65</strain>
    </source>
</reference>
<dbReference type="PANTHER" id="PTHR47234:SF2">
    <property type="entry name" value="TONB-DEPENDENT RECEPTOR"/>
    <property type="match status" value="1"/>
</dbReference>
<evidence type="ECO:0000256" key="1">
    <source>
        <dbReference type="ARBA" id="ARBA00004571"/>
    </source>
</evidence>
<dbReference type="Gene3D" id="2.40.170.20">
    <property type="entry name" value="TonB-dependent receptor, beta-barrel domain"/>
    <property type="match status" value="1"/>
</dbReference>
<dbReference type="InterPro" id="IPR039426">
    <property type="entry name" value="TonB-dep_rcpt-like"/>
</dbReference>
<evidence type="ECO:0000313" key="12">
    <source>
        <dbReference type="EMBL" id="MBM0104639.1"/>
    </source>
</evidence>
<evidence type="ECO:0000259" key="11">
    <source>
        <dbReference type="Pfam" id="PF07715"/>
    </source>
</evidence>
<evidence type="ECO:0000256" key="5">
    <source>
        <dbReference type="ARBA" id="ARBA00023077"/>
    </source>
</evidence>
<keyword evidence="12" id="KW-0675">Receptor</keyword>
<evidence type="ECO:0000256" key="4">
    <source>
        <dbReference type="ARBA" id="ARBA00022692"/>
    </source>
</evidence>
<evidence type="ECO:0000256" key="6">
    <source>
        <dbReference type="ARBA" id="ARBA00023136"/>
    </source>
</evidence>
<feature type="domain" description="TonB-dependent receptor-like beta-barrel" evidence="10">
    <location>
        <begin position="353"/>
        <end position="855"/>
    </location>
</feature>
<proteinExistence type="inferred from homology"/>
<keyword evidence="13" id="KW-1185">Reference proteome</keyword>
<evidence type="ECO:0000256" key="7">
    <source>
        <dbReference type="ARBA" id="ARBA00023237"/>
    </source>
</evidence>
<dbReference type="InterPro" id="IPR000531">
    <property type="entry name" value="Beta-barrel_TonB"/>
</dbReference>
<evidence type="ECO:0000259" key="10">
    <source>
        <dbReference type="Pfam" id="PF00593"/>
    </source>
</evidence>
<sequence length="889" mass="93604">MAIHVSTLDGASARRTFHRALGLAFSAAALSTPPAFSQNETSGESLNEVVVTGSRIRGVEPTGSNVIALDRDVIVETGAPSTSDLIRKLPQVVGLGASETASGAQNGAANATRGVAVNLRGIGSNATLLLLGGRRMPPAGTQGQFTDASVIPSIAIERLEVVADGGSAIYGSDAVTGVVNLVPRREFTGAESAARYGVADGYYDWSVGQIGGFNWSSGRAMAAVEHTYHSALEGKDRDFYTSDLRRFGGDDLRSQQCAPGTILVGGVPYAIPANSTGTGLTPASFTPNTRNLCDNLKRGDIIPDLRRTSAFAAVSQDLGDAVTLFAEGYFSRRTFSLKDSQVVSNLTVTSANPYYVNPTGGTGPVIVQYDFANDGGIPENPGEAESWEAVFGARFNLSTSWQAEAYVARGKSEDFVRRTQNLNTTPGGINAALANPNPALAFNPFGGGGISDPNTVAAIRNGMFIIQGDTEMIVAAVQADGPIVSLPGGDLRLAVGAEYRDEGLGGLLTQGSTVAPVYVPSNISRDVNAVFAEAYVPIIGANSSSGQELGISLAGRYEEYSDFGDTFNPKIGLTWRPLADLALRGSWGTSFRAPGLAENDPRSGGYGLYGDTLPCNHRPPATTCQGIGIAGGNPDVQAEEATTWSAGLEYTPQALPDLRASLTYFSIDYENQIVGLRGTAGLLTNPIYAPYRILDPTPEQVAALLASGLPINSSINPALVTYIQDGRRQNLGQTIAKGIDAELSYRWDLAGGQLRAGFNGSYFTDLTTSAAPGAPQVSVVGTLNYPQRFRGRAELGWNRNDLNAVAFVNHVSSYDQVGVAVPRSIDAYTTVDLHLGYDLTQFSDGLTVALDVQNLADEDPPFVNISGGYDPQSTSPLGRLFAVSFRKTW</sequence>
<keyword evidence="3 8" id="KW-1134">Transmembrane beta strand</keyword>
<keyword evidence="5 9" id="KW-0798">TonB box</keyword>
<gene>
    <name evidence="12" type="ORF">JM946_07770</name>
</gene>
<keyword evidence="2 8" id="KW-0813">Transport</keyword>
<dbReference type="Gene3D" id="2.170.130.10">
    <property type="entry name" value="TonB-dependent receptor, plug domain"/>
    <property type="match status" value="1"/>
</dbReference>
<protein>
    <submittedName>
        <fullName evidence="12">TonB-dependent receptor</fullName>
    </submittedName>
</protein>
<feature type="domain" description="TonB-dependent receptor plug" evidence="11">
    <location>
        <begin position="62"/>
        <end position="178"/>
    </location>
</feature>
<dbReference type="RefSeq" id="WP_203166635.1">
    <property type="nucleotide sequence ID" value="NZ_JAEVLS010000002.1"/>
</dbReference>
<dbReference type="PANTHER" id="PTHR47234">
    <property type="match status" value="1"/>
</dbReference>
<dbReference type="Pfam" id="PF07715">
    <property type="entry name" value="Plug"/>
    <property type="match status" value="1"/>
</dbReference>
<evidence type="ECO:0000256" key="9">
    <source>
        <dbReference type="RuleBase" id="RU003357"/>
    </source>
</evidence>
<keyword evidence="7 8" id="KW-0998">Cell outer membrane</keyword>
<dbReference type="EMBL" id="JAEVLS010000002">
    <property type="protein sequence ID" value="MBM0104639.1"/>
    <property type="molecule type" value="Genomic_DNA"/>
</dbReference>
<comment type="subcellular location">
    <subcellularLocation>
        <location evidence="1 8">Cell outer membrane</location>
        <topology evidence="1 8">Multi-pass membrane protein</topology>
    </subcellularLocation>
</comment>
<accession>A0ABS1WUK1</accession>
<comment type="caution">
    <text evidence="12">The sequence shown here is derived from an EMBL/GenBank/DDBJ whole genome shotgun (WGS) entry which is preliminary data.</text>
</comment>
<dbReference type="InterPro" id="IPR036942">
    <property type="entry name" value="Beta-barrel_TonB_sf"/>
</dbReference>
<dbReference type="PROSITE" id="PS52016">
    <property type="entry name" value="TONB_DEPENDENT_REC_3"/>
    <property type="match status" value="1"/>
</dbReference>
<dbReference type="InterPro" id="IPR037066">
    <property type="entry name" value="Plug_dom_sf"/>
</dbReference>
<evidence type="ECO:0000256" key="2">
    <source>
        <dbReference type="ARBA" id="ARBA00022448"/>
    </source>
</evidence>
<dbReference type="Proteomes" id="UP000661077">
    <property type="component" value="Unassembled WGS sequence"/>
</dbReference>
<dbReference type="SUPFAM" id="SSF56935">
    <property type="entry name" value="Porins"/>
    <property type="match status" value="1"/>
</dbReference>
<evidence type="ECO:0000256" key="3">
    <source>
        <dbReference type="ARBA" id="ARBA00022452"/>
    </source>
</evidence>
<keyword evidence="6 8" id="KW-0472">Membrane</keyword>
<evidence type="ECO:0000313" key="13">
    <source>
        <dbReference type="Proteomes" id="UP000661077"/>
    </source>
</evidence>
<keyword evidence="4 8" id="KW-0812">Transmembrane</keyword>